<gene>
    <name evidence="2" type="ORF">O3M35_011244</name>
</gene>
<reference evidence="2 3" key="1">
    <citation type="submission" date="2022-12" db="EMBL/GenBank/DDBJ databases">
        <title>Chromosome-level genome assembly of true bugs.</title>
        <authorList>
            <person name="Ma L."/>
            <person name="Li H."/>
        </authorList>
    </citation>
    <scope>NUCLEOTIDE SEQUENCE [LARGE SCALE GENOMIC DNA]</scope>
    <source>
        <strain evidence="2">Lab_2022b</strain>
    </source>
</reference>
<sequence length="295" mass="33966">MEDTTNKEDNNNVILERAAVNNNKEAPTVQISEQQSTPNATNQQQHNPTELLNSNTSAEIKQLNKTLTKKPPDILCNCPQKCDQRVPQEVRSSLYKEFCSLGDHLRQNTYLQSFIEMRSVYKRLWSEEERVGGRLQRRVSCKYKIPMQLPNNRLNATELSRSAPRISTNSKGQATIMVGVKEAIRTIEVCQKAFMNVYGITEKRIRLQREKLIARLRADYPERNVHLGAVEDFGAANEYHSSGVSHRHQAEDEDYEDQLSIVDTFFRNQLWKPEYIGISSDKLQYIDTFSNNVKA</sequence>
<organism evidence="2 3">
    <name type="scientific">Rhynocoris fuscipes</name>
    <dbReference type="NCBI Taxonomy" id="488301"/>
    <lineage>
        <taxon>Eukaryota</taxon>
        <taxon>Metazoa</taxon>
        <taxon>Ecdysozoa</taxon>
        <taxon>Arthropoda</taxon>
        <taxon>Hexapoda</taxon>
        <taxon>Insecta</taxon>
        <taxon>Pterygota</taxon>
        <taxon>Neoptera</taxon>
        <taxon>Paraneoptera</taxon>
        <taxon>Hemiptera</taxon>
        <taxon>Heteroptera</taxon>
        <taxon>Panheteroptera</taxon>
        <taxon>Cimicomorpha</taxon>
        <taxon>Reduviidae</taxon>
        <taxon>Harpactorinae</taxon>
        <taxon>Harpactorini</taxon>
        <taxon>Rhynocoris</taxon>
    </lineage>
</organism>
<evidence type="ECO:0000256" key="1">
    <source>
        <dbReference type="SAM" id="MobiDB-lite"/>
    </source>
</evidence>
<keyword evidence="3" id="KW-1185">Reference proteome</keyword>
<dbReference type="EMBL" id="JAPXFL010000008">
    <property type="protein sequence ID" value="KAK9502470.1"/>
    <property type="molecule type" value="Genomic_DNA"/>
</dbReference>
<accession>A0AAW1D297</accession>
<comment type="caution">
    <text evidence="2">The sequence shown here is derived from an EMBL/GenBank/DDBJ whole genome shotgun (WGS) entry which is preliminary data.</text>
</comment>
<evidence type="ECO:0000313" key="3">
    <source>
        <dbReference type="Proteomes" id="UP001461498"/>
    </source>
</evidence>
<dbReference type="EMBL" id="JAPXFL010000008">
    <property type="protein sequence ID" value="KAK9502468.1"/>
    <property type="molecule type" value="Genomic_DNA"/>
</dbReference>
<dbReference type="EMBL" id="JAPXFL010000008">
    <property type="protein sequence ID" value="KAK9502469.1"/>
    <property type="molecule type" value="Genomic_DNA"/>
</dbReference>
<name>A0AAW1D297_9HEMI</name>
<dbReference type="AlphaFoldDB" id="A0AAW1D297"/>
<dbReference type="Proteomes" id="UP001461498">
    <property type="component" value="Unassembled WGS sequence"/>
</dbReference>
<protein>
    <submittedName>
        <fullName evidence="2">Uncharacterized protein</fullName>
    </submittedName>
</protein>
<evidence type="ECO:0000313" key="2">
    <source>
        <dbReference type="EMBL" id="KAK9502470.1"/>
    </source>
</evidence>
<feature type="region of interest" description="Disordered" evidence="1">
    <location>
        <begin position="20"/>
        <end position="54"/>
    </location>
</feature>
<proteinExistence type="predicted"/>